<dbReference type="Proteomes" id="UP000767854">
    <property type="component" value="Unassembled WGS sequence"/>
</dbReference>
<sequence>MKDYLYDGTFEGALTGIYYMFKAKEKLNESRLLLQETYQMSCLNETIVVQVNAEHVDRVTKWILEAFGEHAFRHLAYAFLAEDTHYGTFLFNYLKRLNQLGAGGVMCLSDPYISQMYKLYNRVTRESHLFLGLLRFSELENGILYAAFEPTQNIVPLLTGHFKERLGAQSWVIHDVKRGLAAFYDGTAIYIKPLEMPSILNFSERERNYRSLWKKYFKAISIDERLNPRQQKQMMPKKYWKFLVETPSNMNIK</sequence>
<protein>
    <submittedName>
        <fullName evidence="2">DNA metabolism protein</fullName>
    </submittedName>
</protein>
<dbReference type="RefSeq" id="WP_204664689.1">
    <property type="nucleotide sequence ID" value="NZ_JAFBDT010000016.1"/>
</dbReference>
<feature type="domain" description="DUF4130" evidence="1">
    <location>
        <begin position="88"/>
        <end position="245"/>
    </location>
</feature>
<gene>
    <name evidence="2" type="ORF">JOC49_001890</name>
</gene>
<proteinExistence type="predicted"/>
<dbReference type="Pfam" id="PF13566">
    <property type="entry name" value="DUF4130"/>
    <property type="match status" value="1"/>
</dbReference>
<accession>A0ABS2MSE0</accession>
<evidence type="ECO:0000313" key="3">
    <source>
        <dbReference type="Proteomes" id="UP000767854"/>
    </source>
</evidence>
<dbReference type="EMBL" id="JAFBDT010000016">
    <property type="protein sequence ID" value="MBM7562346.1"/>
    <property type="molecule type" value="Genomic_DNA"/>
</dbReference>
<evidence type="ECO:0000259" key="1">
    <source>
        <dbReference type="Pfam" id="PF13566"/>
    </source>
</evidence>
<dbReference type="InterPro" id="IPR025404">
    <property type="entry name" value="DUF4130"/>
</dbReference>
<keyword evidence="3" id="KW-1185">Reference proteome</keyword>
<dbReference type="NCBIfam" id="TIGR03915">
    <property type="entry name" value="SAM_7_link_chp"/>
    <property type="match status" value="1"/>
</dbReference>
<reference evidence="2 3" key="1">
    <citation type="submission" date="2021-01" db="EMBL/GenBank/DDBJ databases">
        <title>Genomic Encyclopedia of Type Strains, Phase IV (KMG-IV): sequencing the most valuable type-strain genomes for metagenomic binning, comparative biology and taxonomic classification.</title>
        <authorList>
            <person name="Goeker M."/>
        </authorList>
    </citation>
    <scope>NUCLEOTIDE SEQUENCE [LARGE SCALE GENOMIC DNA]</scope>
    <source>
        <strain evidence="2 3">DSM 24436</strain>
    </source>
</reference>
<dbReference type="InterPro" id="IPR023875">
    <property type="entry name" value="DNA_repair_put"/>
</dbReference>
<name>A0ABS2MSE0_9FIRM</name>
<organism evidence="2 3">
    <name type="scientific">Fusibacter tunisiensis</name>
    <dbReference type="NCBI Taxonomy" id="1008308"/>
    <lineage>
        <taxon>Bacteria</taxon>
        <taxon>Bacillati</taxon>
        <taxon>Bacillota</taxon>
        <taxon>Clostridia</taxon>
        <taxon>Eubacteriales</taxon>
        <taxon>Eubacteriales Family XII. Incertae Sedis</taxon>
        <taxon>Fusibacter</taxon>
    </lineage>
</organism>
<comment type="caution">
    <text evidence="2">The sequence shown here is derived from an EMBL/GenBank/DDBJ whole genome shotgun (WGS) entry which is preliminary data.</text>
</comment>
<evidence type="ECO:0000313" key="2">
    <source>
        <dbReference type="EMBL" id="MBM7562346.1"/>
    </source>
</evidence>